<dbReference type="EMBL" id="ABCC02000078">
    <property type="protein sequence ID" value="EDP12422.1"/>
    <property type="molecule type" value="Genomic_DNA"/>
</dbReference>
<keyword evidence="1" id="KW-1133">Transmembrane helix</keyword>
<keyword evidence="1" id="KW-0472">Membrane</keyword>
<name>A8S5W4_ENTBW</name>
<reference evidence="2 3" key="1">
    <citation type="submission" date="2007-08" db="EMBL/GenBank/DDBJ databases">
        <authorList>
            <person name="Fulton L."/>
            <person name="Clifton S."/>
            <person name="Fulton B."/>
            <person name="Xu J."/>
            <person name="Minx P."/>
            <person name="Pepin K.H."/>
            <person name="Johnson M."/>
            <person name="Thiruvilangam P."/>
            <person name="Bhonagiri V."/>
            <person name="Nash W.E."/>
            <person name="Mardis E.R."/>
            <person name="Wilson R.K."/>
        </authorList>
    </citation>
    <scope>NUCLEOTIDE SEQUENCE [LARGE SCALE GENOMIC DNA]</scope>
    <source>
        <strain evidence="3">ATCC BAA-613 / DSM 15670 / CCUG 46953 / JCM 12243 / WAL 16351</strain>
    </source>
</reference>
<dbReference type="HOGENOM" id="CLU_1164268_0_0_9"/>
<dbReference type="PaxDb" id="411902-CLOBOL_07339"/>
<protein>
    <submittedName>
        <fullName evidence="2">Uncharacterized protein</fullName>
    </submittedName>
</protein>
<dbReference type="SUPFAM" id="SSF53850">
    <property type="entry name" value="Periplasmic binding protein-like II"/>
    <property type="match status" value="1"/>
</dbReference>
<accession>A8S5W4</accession>
<dbReference type="Gene3D" id="3.40.190.10">
    <property type="entry name" value="Periplasmic binding protein-like II"/>
    <property type="match status" value="2"/>
</dbReference>
<gene>
    <name evidence="2" type="ORF">CLOBOL_07339</name>
</gene>
<proteinExistence type="predicted"/>
<dbReference type="Proteomes" id="UP000005396">
    <property type="component" value="Unassembled WGS sequence"/>
</dbReference>
<evidence type="ECO:0000313" key="3">
    <source>
        <dbReference type="Proteomes" id="UP000005396"/>
    </source>
</evidence>
<evidence type="ECO:0000313" key="2">
    <source>
        <dbReference type="EMBL" id="EDP12422.1"/>
    </source>
</evidence>
<dbReference type="AlphaFoldDB" id="A8S5W4"/>
<feature type="transmembrane region" description="Helical" evidence="1">
    <location>
        <begin position="21"/>
        <end position="38"/>
    </location>
</feature>
<reference evidence="2 3" key="2">
    <citation type="submission" date="2007-09" db="EMBL/GenBank/DDBJ databases">
        <title>Draft genome sequence of Clostridium bolteae (ATCC BAA-613).</title>
        <authorList>
            <person name="Sudarsanam P."/>
            <person name="Ley R."/>
            <person name="Guruge J."/>
            <person name="Turnbaugh P.J."/>
            <person name="Mahowald M."/>
            <person name="Liep D."/>
            <person name="Gordon J."/>
        </authorList>
    </citation>
    <scope>NUCLEOTIDE SEQUENCE [LARGE SCALE GENOMIC DNA]</scope>
    <source>
        <strain evidence="3">ATCC BAA-613 / DSM 15670 / CCUG 46953 / JCM 12243 / WAL 16351</strain>
    </source>
</reference>
<comment type="caution">
    <text evidence="2">The sequence shown here is derived from an EMBL/GenBank/DDBJ whole genome shotgun (WGS) entry which is preliminary data.</text>
</comment>
<organism evidence="2 3">
    <name type="scientific">Enterocloster bolteae (strain ATCC BAA-613 / DSM 15670 / CCUG 46953 / JCM 12243 / WAL 16351)</name>
    <name type="common">Clostridium bolteae</name>
    <dbReference type="NCBI Taxonomy" id="411902"/>
    <lineage>
        <taxon>Bacteria</taxon>
        <taxon>Bacillati</taxon>
        <taxon>Bacillota</taxon>
        <taxon>Clostridia</taxon>
        <taxon>Lachnospirales</taxon>
        <taxon>Lachnospiraceae</taxon>
        <taxon>Enterocloster</taxon>
    </lineage>
</organism>
<evidence type="ECO:0000256" key="1">
    <source>
        <dbReference type="SAM" id="Phobius"/>
    </source>
</evidence>
<sequence>MAYRREDYSYEERIAAFMKGIVRKITVAAVLLWILPGLSGCGDKDRVDEIKAQGRLVAAVPEEGERSAWDQAYARELEQQVLEEMASDIGVTLRIERVKEQDLVPAVKQGRAHVAVGVPVLPGRQDEGYSLAYGRRASYLAVADGTVLDSWGALADGIVGYSVNTGPAVLRQLNTLSGIELKEVETGDAVSGLAKGDITAYVCGETEAREFMAAEGIQIQELPGLWPETYTFYTGELQYRLLGLANQGITDKLTE</sequence>
<keyword evidence="1" id="KW-0812">Transmembrane</keyword>